<keyword evidence="3" id="KW-1185">Reference proteome</keyword>
<evidence type="ECO:0000313" key="3">
    <source>
        <dbReference type="Proteomes" id="UP001379949"/>
    </source>
</evidence>
<protein>
    <submittedName>
        <fullName evidence="2">DUF1007 family protein</fullName>
    </submittedName>
</protein>
<sequence>MFRLIGVLWFALLGANSALAHPHIWVDVQYQAVVDSPAIETLNATWSWDVFTSLSLLEAYDENADGQFTGNERAELLEGLQNLKKDDYFVQLKVADKAIKPQSVTISDVGMKDKMLWMTLKVRLATPVNLEKTTLSMAFGDPEYYFAMVPSEAGLLRLSGALAEICTPIEEDAKELGIETWINLSCQP</sequence>
<dbReference type="RefSeq" id="WP_341563329.1">
    <property type="nucleotide sequence ID" value="NZ_JBAKAQ010000002.1"/>
</dbReference>
<feature type="signal peptide" evidence="1">
    <location>
        <begin position="1"/>
        <end position="20"/>
    </location>
</feature>
<evidence type="ECO:0000256" key="1">
    <source>
        <dbReference type="SAM" id="SignalP"/>
    </source>
</evidence>
<keyword evidence="1" id="KW-0732">Signal</keyword>
<gene>
    <name evidence="2" type="ORF">V6242_04805</name>
</gene>
<feature type="chain" id="PRO_5045884906" evidence="1">
    <location>
        <begin position="21"/>
        <end position="188"/>
    </location>
</feature>
<evidence type="ECO:0000313" key="2">
    <source>
        <dbReference type="EMBL" id="MEL0612455.1"/>
    </source>
</evidence>
<accession>A0ABU9G2G2</accession>
<dbReference type="EMBL" id="JBAKAR010000002">
    <property type="protein sequence ID" value="MEL0612455.1"/>
    <property type="molecule type" value="Genomic_DNA"/>
</dbReference>
<dbReference type="Proteomes" id="UP001379949">
    <property type="component" value="Unassembled WGS sequence"/>
</dbReference>
<dbReference type="InterPro" id="IPR010412">
    <property type="entry name" value="DUF1007"/>
</dbReference>
<name>A0ABU9G2G2_9GAMM</name>
<proteinExistence type="predicted"/>
<comment type="caution">
    <text evidence="2">The sequence shown here is derived from an EMBL/GenBank/DDBJ whole genome shotgun (WGS) entry which is preliminary data.</text>
</comment>
<reference evidence="2 3" key="1">
    <citation type="submission" date="2024-02" db="EMBL/GenBank/DDBJ databases">
        <title>Bacteria isolated from the canopy kelp, Nereocystis luetkeana.</title>
        <authorList>
            <person name="Pfister C.A."/>
            <person name="Younker I.T."/>
            <person name="Light S.H."/>
        </authorList>
    </citation>
    <scope>NUCLEOTIDE SEQUENCE [LARGE SCALE GENOMIC DNA]</scope>
    <source>
        <strain evidence="2 3">TI.4.07</strain>
    </source>
</reference>
<organism evidence="2 3">
    <name type="scientific">Marinomonas arenicola</name>
    <dbReference type="NCBI Taxonomy" id="569601"/>
    <lineage>
        <taxon>Bacteria</taxon>
        <taxon>Pseudomonadati</taxon>
        <taxon>Pseudomonadota</taxon>
        <taxon>Gammaproteobacteria</taxon>
        <taxon>Oceanospirillales</taxon>
        <taxon>Oceanospirillaceae</taxon>
        <taxon>Marinomonas</taxon>
    </lineage>
</organism>
<dbReference type="Pfam" id="PF06226">
    <property type="entry name" value="DUF1007"/>
    <property type="match status" value="1"/>
</dbReference>